<comment type="caution">
    <text evidence="2">The sequence shown here is derived from an EMBL/GenBank/DDBJ whole genome shotgun (WGS) entry which is preliminary data.</text>
</comment>
<sequence>MKSLFVAFAALSLTSGADCGQHVMTQVGQSKSLIRGCYQNASRPVERVVYFNDFDTTPGSNFPEWSSPGYSYVGAGISGSGPQRVTNVRSPNRSQTFLGEFGGPYVLPQGSKPVMRVSEIIKLSLDHLPRHKVMTIQFDLYVLKSWDGDSPQYGPDRFRLSVDSGSSLINTTFSNNRKIKTDGSTQNYPSPASAPQSGALSIGTLGYSDFFKDSVYRLAFSFAHSSESVRFAFSSDLFEGKGTDDESWGLDNVCVRISDAADHQYAVPQCGSGFTRLHLPAVRNRKTGEFSLRHHEVMR</sequence>
<feature type="signal peptide" evidence="1">
    <location>
        <begin position="1"/>
        <end position="17"/>
    </location>
</feature>
<gene>
    <name evidence="2" type="ORF">HDF08_002515</name>
</gene>
<evidence type="ECO:0000256" key="1">
    <source>
        <dbReference type="SAM" id="SignalP"/>
    </source>
</evidence>
<evidence type="ECO:0000313" key="2">
    <source>
        <dbReference type="EMBL" id="NYF90413.1"/>
    </source>
</evidence>
<evidence type="ECO:0000313" key="3">
    <source>
        <dbReference type="Proteomes" id="UP000564385"/>
    </source>
</evidence>
<dbReference type="AlphaFoldDB" id="A0A852VC05"/>
<organism evidence="2 3">
    <name type="scientific">Tunturiibacter lichenicola</name>
    <dbReference type="NCBI Taxonomy" id="2051959"/>
    <lineage>
        <taxon>Bacteria</taxon>
        <taxon>Pseudomonadati</taxon>
        <taxon>Acidobacteriota</taxon>
        <taxon>Terriglobia</taxon>
        <taxon>Terriglobales</taxon>
        <taxon>Acidobacteriaceae</taxon>
        <taxon>Tunturiibacter</taxon>
    </lineage>
</organism>
<reference evidence="2 3" key="1">
    <citation type="submission" date="2020-07" db="EMBL/GenBank/DDBJ databases">
        <title>Genomic Encyclopedia of Type Strains, Phase IV (KMG-V): Genome sequencing to study the core and pangenomes of soil and plant-associated prokaryotes.</title>
        <authorList>
            <person name="Whitman W."/>
        </authorList>
    </citation>
    <scope>NUCLEOTIDE SEQUENCE [LARGE SCALE GENOMIC DNA]</scope>
    <source>
        <strain evidence="2 3">M8UP22</strain>
    </source>
</reference>
<feature type="chain" id="PRO_5032785617" evidence="1">
    <location>
        <begin position="18"/>
        <end position="299"/>
    </location>
</feature>
<protein>
    <submittedName>
        <fullName evidence="2">Uncharacterized protein</fullName>
    </submittedName>
</protein>
<proteinExistence type="predicted"/>
<accession>A0A852VC05</accession>
<dbReference type="Proteomes" id="UP000564385">
    <property type="component" value="Unassembled WGS sequence"/>
</dbReference>
<name>A0A852VC05_9BACT</name>
<dbReference type="EMBL" id="JACCCU010000002">
    <property type="protein sequence ID" value="NYF90413.1"/>
    <property type="molecule type" value="Genomic_DNA"/>
</dbReference>
<keyword evidence="1" id="KW-0732">Signal</keyword>